<dbReference type="GO" id="GO:0003824">
    <property type="term" value="F:catalytic activity"/>
    <property type="evidence" value="ECO:0007669"/>
    <property type="project" value="InterPro"/>
</dbReference>
<dbReference type="Gene3D" id="3.20.20.70">
    <property type="entry name" value="Aldolase class I"/>
    <property type="match status" value="1"/>
</dbReference>
<dbReference type="InterPro" id="IPR058240">
    <property type="entry name" value="rSAM_sf"/>
</dbReference>
<keyword evidence="2" id="KW-0949">S-adenosyl-L-methionine</keyword>
<evidence type="ECO:0000313" key="8">
    <source>
        <dbReference type="Proteomes" id="UP000184731"/>
    </source>
</evidence>
<protein>
    <recommendedName>
        <fullName evidence="6">Radical SAM core domain-containing protein</fullName>
    </recommendedName>
</protein>
<dbReference type="CDD" id="cd01335">
    <property type="entry name" value="Radical_SAM"/>
    <property type="match status" value="1"/>
</dbReference>
<sequence>MIELPLQKSKIGFYFHIPFCPHICPYCDFIKTSKFTKKDVTSFFEELTIQLEYFISKIPEYTKQHITVYFGGGTPGLFEASYYENFFNILRKNYIIEEATLETNPYTNIERRFEDYYNIGFNRITLGAQSLCLNTLKTLGRKHKPEHILNNIAWARKSGFENIQVDLIYGLKKGVRTISIQDEIKKLHDTGASGISAYALTIENRTLFAKSDYANEDIAAHEYLEILKICSLLNFRQHETSNFSSLETFHNNIYWYGYPYIGIGTGAHGLLPPTQENPFGIRYKIGNDSEKTYAPGNDQLIFSDKINRMKNFSVVYESPRSQREYFEEMIFTLLRTPKGIPLNWLNKYSNKENINEILKQNLKIKRAIHEGKILLSEVSIALSPEEKIRGDSWVADFISLI</sequence>
<dbReference type="PANTHER" id="PTHR13932:SF5">
    <property type="entry name" value="RADICAL S-ADENOSYL METHIONINE DOMAIN-CONTAINING PROTEIN 1, MITOCHONDRIAL"/>
    <property type="match status" value="1"/>
</dbReference>
<evidence type="ECO:0000256" key="1">
    <source>
        <dbReference type="ARBA" id="ARBA00001966"/>
    </source>
</evidence>
<keyword evidence="8" id="KW-1185">Reference proteome</keyword>
<dbReference type="InterPro" id="IPR007197">
    <property type="entry name" value="rSAM"/>
</dbReference>
<evidence type="ECO:0000256" key="5">
    <source>
        <dbReference type="ARBA" id="ARBA00023014"/>
    </source>
</evidence>
<dbReference type="InterPro" id="IPR006638">
    <property type="entry name" value="Elp3/MiaA/NifB-like_rSAM"/>
</dbReference>
<evidence type="ECO:0000256" key="3">
    <source>
        <dbReference type="ARBA" id="ARBA00022723"/>
    </source>
</evidence>
<dbReference type="SMART" id="SM00729">
    <property type="entry name" value="Elp3"/>
    <property type="match status" value="1"/>
</dbReference>
<dbReference type="SFLD" id="SFLDG01065">
    <property type="entry name" value="anaerobic_coproporphyrinogen-I"/>
    <property type="match status" value="1"/>
</dbReference>
<dbReference type="SFLD" id="SFLDS00029">
    <property type="entry name" value="Radical_SAM"/>
    <property type="match status" value="1"/>
</dbReference>
<name>A0A1L4CYD8_9BACT</name>
<dbReference type="KEGG" id="saqi:AXG55_03080"/>
<organism evidence="7 8">
    <name type="scientific">Silvanigrella aquatica</name>
    <dbReference type="NCBI Taxonomy" id="1915309"/>
    <lineage>
        <taxon>Bacteria</taxon>
        <taxon>Pseudomonadati</taxon>
        <taxon>Bdellovibrionota</taxon>
        <taxon>Oligoflexia</taxon>
        <taxon>Silvanigrellales</taxon>
        <taxon>Silvanigrellaceae</taxon>
        <taxon>Silvanigrella</taxon>
    </lineage>
</organism>
<gene>
    <name evidence="7" type="ORF">AXG55_03080</name>
</gene>
<evidence type="ECO:0000256" key="4">
    <source>
        <dbReference type="ARBA" id="ARBA00023004"/>
    </source>
</evidence>
<accession>A0A1L4CYD8</accession>
<dbReference type="PANTHER" id="PTHR13932">
    <property type="entry name" value="COPROPORPHYRINIGEN III OXIDASE"/>
    <property type="match status" value="1"/>
</dbReference>
<dbReference type="SUPFAM" id="SSF102114">
    <property type="entry name" value="Radical SAM enzymes"/>
    <property type="match status" value="1"/>
</dbReference>
<keyword evidence="3" id="KW-0479">Metal-binding</keyword>
<dbReference type="STRING" id="1915309.AXG55_03080"/>
<dbReference type="GO" id="GO:0046872">
    <property type="term" value="F:metal ion binding"/>
    <property type="evidence" value="ECO:0007669"/>
    <property type="project" value="UniProtKB-KW"/>
</dbReference>
<keyword evidence="5" id="KW-0411">Iron-sulfur</keyword>
<dbReference type="RefSeq" id="WP_148696664.1">
    <property type="nucleotide sequence ID" value="NZ_CP017834.1"/>
</dbReference>
<dbReference type="InterPro" id="IPR034505">
    <property type="entry name" value="Coproporphyrinogen-III_oxidase"/>
</dbReference>
<proteinExistence type="predicted"/>
<dbReference type="GO" id="GO:0005737">
    <property type="term" value="C:cytoplasm"/>
    <property type="evidence" value="ECO:0007669"/>
    <property type="project" value="TreeGrafter"/>
</dbReference>
<comment type="cofactor">
    <cofactor evidence="1">
        <name>[4Fe-4S] cluster</name>
        <dbReference type="ChEBI" id="CHEBI:49883"/>
    </cofactor>
</comment>
<evidence type="ECO:0000313" key="7">
    <source>
        <dbReference type="EMBL" id="APJ02950.1"/>
    </source>
</evidence>
<dbReference type="Pfam" id="PF04055">
    <property type="entry name" value="Radical_SAM"/>
    <property type="match status" value="1"/>
</dbReference>
<evidence type="ECO:0000259" key="6">
    <source>
        <dbReference type="PROSITE" id="PS51918"/>
    </source>
</evidence>
<dbReference type="OrthoDB" id="5288668at2"/>
<dbReference type="EMBL" id="CP017834">
    <property type="protein sequence ID" value="APJ02950.1"/>
    <property type="molecule type" value="Genomic_DNA"/>
</dbReference>
<feature type="domain" description="Radical SAM core" evidence="6">
    <location>
        <begin position="5"/>
        <end position="236"/>
    </location>
</feature>
<evidence type="ECO:0000256" key="2">
    <source>
        <dbReference type="ARBA" id="ARBA00022691"/>
    </source>
</evidence>
<dbReference type="PROSITE" id="PS51918">
    <property type="entry name" value="RADICAL_SAM"/>
    <property type="match status" value="1"/>
</dbReference>
<dbReference type="GO" id="GO:0006779">
    <property type="term" value="P:porphyrin-containing compound biosynthetic process"/>
    <property type="evidence" value="ECO:0007669"/>
    <property type="project" value="TreeGrafter"/>
</dbReference>
<dbReference type="AlphaFoldDB" id="A0A1L4CYD8"/>
<reference evidence="7 8" key="1">
    <citation type="submission" date="2016-10" db="EMBL/GenBank/DDBJ databases">
        <title>Silvanigrella aquatica sp. nov., isolated from a freshwater lake located in the Black Forest, Germany, description of Silvanigrellaceae fam. nov., Silvanigrellales ord. nov., reclassification of the order Bdellovibrionales in the class Oligoflexia, reclassification of the families Bacteriovoracaceae and Halobacteriovoraceae in the new order Bacteriovoracales ord. nov., and reclassification of the family Pseudobacteriovoracaceae in the order Oligoflexiales.</title>
        <authorList>
            <person name="Hahn M.W."/>
            <person name="Schmidt J."/>
            <person name="Koll U."/>
            <person name="Rohde M."/>
            <person name="Verbag S."/>
            <person name="Pitt A."/>
            <person name="Nakai R."/>
            <person name="Naganuma T."/>
            <person name="Lang E."/>
        </authorList>
    </citation>
    <scope>NUCLEOTIDE SEQUENCE [LARGE SCALE GENOMIC DNA]</scope>
    <source>
        <strain evidence="7 8">MWH-Nonnen-W8red</strain>
    </source>
</reference>
<keyword evidence="4" id="KW-0408">Iron</keyword>
<dbReference type="InterPro" id="IPR013785">
    <property type="entry name" value="Aldolase_TIM"/>
</dbReference>
<dbReference type="GO" id="GO:0051539">
    <property type="term" value="F:4 iron, 4 sulfur cluster binding"/>
    <property type="evidence" value="ECO:0007669"/>
    <property type="project" value="TreeGrafter"/>
</dbReference>
<dbReference type="Proteomes" id="UP000184731">
    <property type="component" value="Chromosome"/>
</dbReference>